<dbReference type="PANTHER" id="PTHR34580:SF3">
    <property type="entry name" value="PROTEIN PAFB"/>
    <property type="match status" value="1"/>
</dbReference>
<dbReference type="RefSeq" id="WP_273597701.1">
    <property type="nucleotide sequence ID" value="NZ_JAQQXS010000014.1"/>
</dbReference>
<dbReference type="Proteomes" id="UP001219862">
    <property type="component" value="Unassembled WGS sequence"/>
</dbReference>
<feature type="domain" description="Helix-turn-helix type 11" evidence="1">
    <location>
        <begin position="10"/>
        <end position="64"/>
    </location>
</feature>
<dbReference type="Pfam" id="PF13280">
    <property type="entry name" value="WYL"/>
    <property type="match status" value="1"/>
</dbReference>
<reference evidence="3 4" key="1">
    <citation type="submission" date="2022-10" db="EMBL/GenBank/DDBJ databases">
        <title>paucibacter sp. hw8 Genome sequencing.</title>
        <authorList>
            <person name="Park S."/>
        </authorList>
    </citation>
    <scope>NUCLEOTIDE SEQUENCE [LARGE SCALE GENOMIC DNA]</scope>
    <source>
        <strain evidence="4">hw8</strain>
    </source>
</reference>
<sequence length="335" mass="36642">MAHATKPTSRVLALLELLQSNRQLSGAELARSMGVEVRSVRRYITHLQELGVPVQAQRGRDGGYSLRPGHKLPPMMFSKDETLALAMGLRAARELGLNGILPALASAQAKLERVSPKALQRRLRDVVEAVALTPGQKSMPGSLLTEHLPALSTAARAQQRVRLRYRSGAQEQVTEAREVDVYGLAFRGGHWYAVGYCHLRQALRCFRLDRVEAVEARPASFLRPAGFDVLAHLSQAIATLPRAHTVRLSLHTNISTARAHLAPELGLLVPLHEGCRLDAQIDDLSAMAREIAAWPFACTIHKPQALRSELLALAQSLQSMAMSSGRLPSRPRASS</sequence>
<evidence type="ECO:0000259" key="2">
    <source>
        <dbReference type="Pfam" id="PF13280"/>
    </source>
</evidence>
<dbReference type="Gene3D" id="1.10.10.10">
    <property type="entry name" value="Winged helix-like DNA-binding domain superfamily/Winged helix DNA-binding domain"/>
    <property type="match status" value="1"/>
</dbReference>
<dbReference type="SUPFAM" id="SSF46785">
    <property type="entry name" value="Winged helix' DNA-binding domain"/>
    <property type="match status" value="1"/>
</dbReference>
<dbReference type="Pfam" id="PF08279">
    <property type="entry name" value="HTH_11"/>
    <property type="match status" value="1"/>
</dbReference>
<keyword evidence="4" id="KW-1185">Reference proteome</keyword>
<name>A0ABT5KUI1_9BURK</name>
<comment type="caution">
    <text evidence="3">The sequence shown here is derived from an EMBL/GenBank/DDBJ whole genome shotgun (WGS) entry which is preliminary data.</text>
</comment>
<gene>
    <name evidence="3" type="ORF">PRZ01_15475</name>
</gene>
<dbReference type="PROSITE" id="PS52050">
    <property type="entry name" value="WYL"/>
    <property type="match status" value="1"/>
</dbReference>
<dbReference type="InterPro" id="IPR036388">
    <property type="entry name" value="WH-like_DNA-bd_sf"/>
</dbReference>
<evidence type="ECO:0000259" key="1">
    <source>
        <dbReference type="Pfam" id="PF08279"/>
    </source>
</evidence>
<evidence type="ECO:0000313" key="3">
    <source>
        <dbReference type="EMBL" id="MDC8786589.1"/>
    </source>
</evidence>
<proteinExistence type="predicted"/>
<dbReference type="EMBL" id="JAQQXS010000014">
    <property type="protein sequence ID" value="MDC8786589.1"/>
    <property type="molecule type" value="Genomic_DNA"/>
</dbReference>
<dbReference type="InterPro" id="IPR051534">
    <property type="entry name" value="CBASS_pafABC_assoc_protein"/>
</dbReference>
<accession>A0ABT5KUI1</accession>
<dbReference type="InterPro" id="IPR013196">
    <property type="entry name" value="HTH_11"/>
</dbReference>
<dbReference type="InterPro" id="IPR036390">
    <property type="entry name" value="WH_DNA-bd_sf"/>
</dbReference>
<dbReference type="InterPro" id="IPR026881">
    <property type="entry name" value="WYL_dom"/>
</dbReference>
<evidence type="ECO:0000313" key="4">
    <source>
        <dbReference type="Proteomes" id="UP001219862"/>
    </source>
</evidence>
<dbReference type="PANTHER" id="PTHR34580">
    <property type="match status" value="1"/>
</dbReference>
<feature type="domain" description="WYL" evidence="2">
    <location>
        <begin position="146"/>
        <end position="215"/>
    </location>
</feature>
<protein>
    <submittedName>
        <fullName evidence="3">YafY family protein</fullName>
    </submittedName>
</protein>
<organism evidence="3 4">
    <name type="scientific">Roseateles koreensis</name>
    <dbReference type="NCBI Taxonomy" id="2987526"/>
    <lineage>
        <taxon>Bacteria</taxon>
        <taxon>Pseudomonadati</taxon>
        <taxon>Pseudomonadota</taxon>
        <taxon>Betaproteobacteria</taxon>
        <taxon>Burkholderiales</taxon>
        <taxon>Sphaerotilaceae</taxon>
        <taxon>Roseateles</taxon>
    </lineage>
</organism>